<gene>
    <name evidence="3" type="ORF">WAE96_10660</name>
</gene>
<dbReference type="InterPro" id="IPR037873">
    <property type="entry name" value="BamE-like"/>
</dbReference>
<evidence type="ECO:0000256" key="2">
    <source>
        <dbReference type="SAM" id="SignalP"/>
    </source>
</evidence>
<evidence type="ECO:0000313" key="4">
    <source>
        <dbReference type="Proteomes" id="UP001382455"/>
    </source>
</evidence>
<comment type="caution">
    <text evidence="3">The sequence shown here is derived from an EMBL/GenBank/DDBJ whole genome shotgun (WGS) entry which is preliminary data.</text>
</comment>
<proteinExistence type="predicted"/>
<evidence type="ECO:0000256" key="1">
    <source>
        <dbReference type="ARBA" id="ARBA00022729"/>
    </source>
</evidence>
<organism evidence="3 4">
    <name type="scientific">Pseudoalteromonas spongiae</name>
    <dbReference type="NCBI Taxonomy" id="298657"/>
    <lineage>
        <taxon>Bacteria</taxon>
        <taxon>Pseudomonadati</taxon>
        <taxon>Pseudomonadota</taxon>
        <taxon>Gammaproteobacteria</taxon>
        <taxon>Alteromonadales</taxon>
        <taxon>Pseudoalteromonadaceae</taxon>
        <taxon>Pseudoalteromonas</taxon>
    </lineage>
</organism>
<dbReference type="Proteomes" id="UP001382455">
    <property type="component" value="Unassembled WGS sequence"/>
</dbReference>
<dbReference type="RefSeq" id="WP_336435430.1">
    <property type="nucleotide sequence ID" value="NZ_JBAWKS010000001.1"/>
</dbReference>
<sequence length="121" mass="13578">MKYLVLASALTLPLLTGCVVAVGGEGKSDYSSSWERTHEKNRKAIANMEIGKEYQHVINKLGTPNFSELVKQSDTEYRVLYYATNSIHSDGKTTKDECTPLVFKNNQLTGWGEHALERLKN</sequence>
<keyword evidence="4" id="KW-1185">Reference proteome</keyword>
<keyword evidence="1 2" id="KW-0732">Signal</keyword>
<evidence type="ECO:0000313" key="3">
    <source>
        <dbReference type="EMBL" id="MEI4550126.1"/>
    </source>
</evidence>
<dbReference type="PROSITE" id="PS51257">
    <property type="entry name" value="PROKAR_LIPOPROTEIN"/>
    <property type="match status" value="1"/>
</dbReference>
<reference evidence="3 4" key="1">
    <citation type="submission" date="2023-12" db="EMBL/GenBank/DDBJ databases">
        <title>Friends and Foes: Symbiotic and Algicidal bacterial influence on Karenia brevis blooms.</title>
        <authorList>
            <person name="Fei C."/>
            <person name="Mohamed A.R."/>
            <person name="Booker A."/>
            <person name="Arshad M."/>
            <person name="Klass S."/>
            <person name="Ahn S."/>
            <person name="Gilbert P.M."/>
            <person name="Heil C.A."/>
            <person name="Martinez J.M."/>
            <person name="Amin S.A."/>
        </authorList>
    </citation>
    <scope>NUCLEOTIDE SEQUENCE [LARGE SCALE GENOMIC DNA]</scope>
    <source>
        <strain evidence="3 4">CE15</strain>
    </source>
</reference>
<feature type="chain" id="PRO_5046630908" evidence="2">
    <location>
        <begin position="22"/>
        <end position="121"/>
    </location>
</feature>
<feature type="signal peptide" evidence="2">
    <location>
        <begin position="1"/>
        <end position="21"/>
    </location>
</feature>
<dbReference type="InterPro" id="IPR021534">
    <property type="entry name" value="DUF3192"/>
</dbReference>
<name>A0ABU8ET25_9GAMM</name>
<dbReference type="Pfam" id="PF11399">
    <property type="entry name" value="DUF3192"/>
    <property type="match status" value="1"/>
</dbReference>
<dbReference type="EMBL" id="JBAWKS010000001">
    <property type="protein sequence ID" value="MEI4550126.1"/>
    <property type="molecule type" value="Genomic_DNA"/>
</dbReference>
<accession>A0ABU8ET25</accession>
<dbReference type="Gene3D" id="3.30.1450.10">
    <property type="match status" value="1"/>
</dbReference>
<protein>
    <submittedName>
        <fullName evidence="3">DUF3192 domain-containing protein</fullName>
    </submittedName>
</protein>